<feature type="transmembrane region" description="Helical" evidence="1">
    <location>
        <begin position="20"/>
        <end position="39"/>
    </location>
</feature>
<name>A0ABY3RKD1_9BRAD</name>
<feature type="transmembrane region" description="Helical" evidence="1">
    <location>
        <begin position="59"/>
        <end position="81"/>
    </location>
</feature>
<protein>
    <recommendedName>
        <fullName evidence="4">DUF3592 domain-containing protein</fullName>
    </recommendedName>
</protein>
<sequence>MNPDQFVKVFDVLDAGFMAWWITATGLTLVIATGFFAAVPSLLQAMRIPYLPKSNVSRYGPVVFAILWTAGAFALTFAQYYRHHRLAMSGECRVVEGLVEQFTPVPSGRHPSESFTVSGTTFKYSDTDMNEGFNMTAARGGPLTPDAYVRICYDPSGNVILRLEIRGFAGPVTKQVGNPILRQAPDRPSSASNPVDIPSWLTPLLFGTALLDLVAIAALYPLYLGKFLRIAREQDRFVLRSDLQAGKRVTLSTCVVYWDELRDVIWLRPRGLILFQIPLVVGRLHVDATTRAVIGWDICLAPTSSLAFVVVGAGLFGPPLAAAGGQTSSLLGFLVGGLLGLLIVVLNVAASRSRMRAFVQQRLPEIAAPSPWTR</sequence>
<feature type="transmembrane region" description="Helical" evidence="1">
    <location>
        <begin position="293"/>
        <end position="317"/>
    </location>
</feature>
<feature type="transmembrane region" description="Helical" evidence="1">
    <location>
        <begin position="200"/>
        <end position="223"/>
    </location>
</feature>
<dbReference type="EMBL" id="CP088156">
    <property type="protein sequence ID" value="UFZ07783.1"/>
    <property type="molecule type" value="Genomic_DNA"/>
</dbReference>
<gene>
    <name evidence="2" type="ORF">LQG66_16390</name>
</gene>
<proteinExistence type="predicted"/>
<dbReference type="Proteomes" id="UP001431010">
    <property type="component" value="Chromosome"/>
</dbReference>
<feature type="transmembrane region" description="Helical" evidence="1">
    <location>
        <begin position="329"/>
        <end position="350"/>
    </location>
</feature>
<evidence type="ECO:0000313" key="2">
    <source>
        <dbReference type="EMBL" id="UFZ07783.1"/>
    </source>
</evidence>
<evidence type="ECO:0000313" key="3">
    <source>
        <dbReference type="Proteomes" id="UP001431010"/>
    </source>
</evidence>
<evidence type="ECO:0008006" key="4">
    <source>
        <dbReference type="Google" id="ProtNLM"/>
    </source>
</evidence>
<organism evidence="2 3">
    <name type="scientific">Bradyrhizobium ontarionense</name>
    <dbReference type="NCBI Taxonomy" id="2898149"/>
    <lineage>
        <taxon>Bacteria</taxon>
        <taxon>Pseudomonadati</taxon>
        <taxon>Pseudomonadota</taxon>
        <taxon>Alphaproteobacteria</taxon>
        <taxon>Hyphomicrobiales</taxon>
        <taxon>Nitrobacteraceae</taxon>
        <taxon>Bradyrhizobium</taxon>
    </lineage>
</organism>
<reference evidence="2" key="1">
    <citation type="journal article" date="2024" name="Antonie Van Leeuwenhoek">
        <title>Bradyrhizobium ontarionense sp. nov., a novel bacterial symbiont isolated from Aeschynomene indica (Indian jointvetch), harbours photosynthesis, nitrogen fixation and nitrous oxide (N2O) reductase genes.</title>
        <authorList>
            <person name="Bromfield E.S.P."/>
            <person name="Cloutier S."/>
        </authorList>
    </citation>
    <scope>NUCLEOTIDE SEQUENCE</scope>
    <source>
        <strain evidence="2">A19</strain>
    </source>
</reference>
<keyword evidence="1" id="KW-1133">Transmembrane helix</keyword>
<keyword evidence="3" id="KW-1185">Reference proteome</keyword>
<keyword evidence="1" id="KW-0812">Transmembrane</keyword>
<evidence type="ECO:0000256" key="1">
    <source>
        <dbReference type="SAM" id="Phobius"/>
    </source>
</evidence>
<dbReference type="RefSeq" id="WP_231327233.1">
    <property type="nucleotide sequence ID" value="NZ_CP088156.1"/>
</dbReference>
<accession>A0ABY3RKD1</accession>
<keyword evidence="1" id="KW-0472">Membrane</keyword>